<feature type="transmembrane region" description="Helical" evidence="1">
    <location>
        <begin position="48"/>
        <end position="72"/>
    </location>
</feature>
<protein>
    <submittedName>
        <fullName evidence="2">DUF2484 family protein</fullName>
    </submittedName>
</protein>
<comment type="caution">
    <text evidence="2">The sequence shown here is derived from an EMBL/GenBank/DDBJ whole genome shotgun (WGS) entry which is preliminary data.</text>
</comment>
<accession>A0A4U0QMH2</accession>
<dbReference type="AlphaFoldDB" id="A0A4U0QMH2"/>
<keyword evidence="1" id="KW-0472">Membrane</keyword>
<keyword evidence="1" id="KW-0812">Transmembrane</keyword>
<evidence type="ECO:0000313" key="3">
    <source>
        <dbReference type="Proteomes" id="UP000306223"/>
    </source>
</evidence>
<organism evidence="2 3">
    <name type="scientific">Paracoccus hibiscisoli</name>
    <dbReference type="NCBI Taxonomy" id="2023261"/>
    <lineage>
        <taxon>Bacteria</taxon>
        <taxon>Pseudomonadati</taxon>
        <taxon>Pseudomonadota</taxon>
        <taxon>Alphaproteobacteria</taxon>
        <taxon>Rhodobacterales</taxon>
        <taxon>Paracoccaceae</taxon>
        <taxon>Paracoccus</taxon>
    </lineage>
</organism>
<gene>
    <name evidence="2" type="ORF">FA740_13230</name>
</gene>
<proteinExistence type="predicted"/>
<dbReference type="InterPro" id="IPR018919">
    <property type="entry name" value="DUF2484"/>
</dbReference>
<dbReference type="RefSeq" id="WP_136857252.1">
    <property type="nucleotide sequence ID" value="NZ_JBKBLO010000007.1"/>
</dbReference>
<evidence type="ECO:0000313" key="2">
    <source>
        <dbReference type="EMBL" id="TJZ83037.1"/>
    </source>
</evidence>
<reference evidence="2 3" key="1">
    <citation type="submission" date="2019-04" db="EMBL/GenBank/DDBJ databases">
        <authorList>
            <person name="Li J."/>
        </authorList>
    </citation>
    <scope>NUCLEOTIDE SEQUENCE [LARGE SCALE GENOMIC DNA]</scope>
    <source>
        <strain evidence="2 3">CCTCC AB2016182</strain>
    </source>
</reference>
<keyword evidence="3" id="KW-1185">Reference proteome</keyword>
<dbReference type="Proteomes" id="UP000306223">
    <property type="component" value="Unassembled WGS sequence"/>
</dbReference>
<sequence length="89" mass="9326">MRAAADPAIQSLLLAGLWLALACALPRLPRRWQVGAAWLLVLAGVPALGWLTLNWGPGLGVAGFGLGLLMLLARPTARRAPPPASQAQR</sequence>
<name>A0A4U0QMH2_9RHOB</name>
<dbReference type="PROSITE" id="PS51257">
    <property type="entry name" value="PROKAR_LIPOPROTEIN"/>
    <property type="match status" value="1"/>
</dbReference>
<evidence type="ECO:0000256" key="1">
    <source>
        <dbReference type="SAM" id="Phobius"/>
    </source>
</evidence>
<keyword evidence="1" id="KW-1133">Transmembrane helix</keyword>
<dbReference type="EMBL" id="SUNH01000018">
    <property type="protein sequence ID" value="TJZ83037.1"/>
    <property type="molecule type" value="Genomic_DNA"/>
</dbReference>
<dbReference type="Pfam" id="PF10658">
    <property type="entry name" value="DUF2484"/>
    <property type="match status" value="1"/>
</dbReference>